<evidence type="ECO:0000313" key="7">
    <source>
        <dbReference type="Proteomes" id="UP001597227"/>
    </source>
</evidence>
<dbReference type="Pfam" id="PF01266">
    <property type="entry name" value="DAO"/>
    <property type="match status" value="1"/>
</dbReference>
<proteinExistence type="predicted"/>
<dbReference type="EMBL" id="JBHUEK010000004">
    <property type="protein sequence ID" value="MFD1777485.1"/>
    <property type="molecule type" value="Genomic_DNA"/>
</dbReference>
<keyword evidence="3" id="KW-0274">FAD</keyword>
<dbReference type="NCBIfam" id="NF008425">
    <property type="entry name" value="PRK11259.1"/>
    <property type="match status" value="1"/>
</dbReference>
<keyword evidence="4 6" id="KW-0560">Oxidoreductase</keyword>
<dbReference type="GO" id="GO:0050131">
    <property type="term" value="F:N-methyl-L-amino-acid oxidase activity"/>
    <property type="evidence" value="ECO:0007669"/>
    <property type="project" value="UniProtKB-EC"/>
</dbReference>
<dbReference type="Gene3D" id="3.30.9.10">
    <property type="entry name" value="D-Amino Acid Oxidase, subunit A, domain 2"/>
    <property type="match status" value="1"/>
</dbReference>
<reference evidence="7" key="1">
    <citation type="journal article" date="2019" name="Int. J. Syst. Evol. Microbiol.">
        <title>The Global Catalogue of Microorganisms (GCM) 10K type strain sequencing project: providing services to taxonomists for standard genome sequencing and annotation.</title>
        <authorList>
            <consortium name="The Broad Institute Genomics Platform"/>
            <consortium name="The Broad Institute Genome Sequencing Center for Infectious Disease"/>
            <person name="Wu L."/>
            <person name="Ma J."/>
        </authorList>
    </citation>
    <scope>NUCLEOTIDE SEQUENCE [LARGE SCALE GENOMIC DNA]</scope>
    <source>
        <strain evidence="7">CCUG 15531</strain>
    </source>
</reference>
<sequence>MEFEVIIVGAGSMGMAAGYYLAKQGKRVLLIDSHNPPHTEGSHHGETRIIRHAYGEGESYVEMALRAQTLWNELQEMSEQEIFVNTGVINVGLPDSPFIQNVMSSAKKFSLKVEQLSAAEINKRWNGFSVPEGYIGCYELDSGVLMSENCISAYKTEALKHGAVLKPSSPVTSINIFENRVEVKTEDDSFTAESLIVTPGAGARKVLKLIGLELPLQEVRKTFSWFDTDEGIYHSDMFPAFAFELPTETFYGFPSIKEAGVKIGRHDGGHPRNMGKPIEEFGTYEDDTQDVSRFAEHFLHKVEHHKMGKVCTYTNTSDEDFVIDKHPSYDHVAIACGFSGHGFKFSSVVGEILSELVTGDRKTKFDIRPFSIKRFDK</sequence>
<dbReference type="InterPro" id="IPR045170">
    <property type="entry name" value="MTOX"/>
</dbReference>
<organism evidence="6 7">
    <name type="scientific">Fredinandcohnia salidurans</name>
    <dbReference type="NCBI Taxonomy" id="2595041"/>
    <lineage>
        <taxon>Bacteria</taxon>
        <taxon>Bacillati</taxon>
        <taxon>Bacillota</taxon>
        <taxon>Bacilli</taxon>
        <taxon>Bacillales</taxon>
        <taxon>Bacillaceae</taxon>
        <taxon>Fredinandcohnia</taxon>
    </lineage>
</organism>
<dbReference type="Gene3D" id="3.50.50.60">
    <property type="entry name" value="FAD/NAD(P)-binding domain"/>
    <property type="match status" value="1"/>
</dbReference>
<evidence type="ECO:0000256" key="2">
    <source>
        <dbReference type="ARBA" id="ARBA00022630"/>
    </source>
</evidence>
<evidence type="ECO:0000256" key="4">
    <source>
        <dbReference type="ARBA" id="ARBA00023002"/>
    </source>
</evidence>
<comment type="caution">
    <text evidence="6">The sequence shown here is derived from an EMBL/GenBank/DDBJ whole genome shotgun (WGS) entry which is preliminary data.</text>
</comment>
<dbReference type="SUPFAM" id="SSF51905">
    <property type="entry name" value="FAD/NAD(P)-binding domain"/>
    <property type="match status" value="1"/>
</dbReference>
<evidence type="ECO:0000256" key="1">
    <source>
        <dbReference type="ARBA" id="ARBA00001974"/>
    </source>
</evidence>
<evidence type="ECO:0000259" key="5">
    <source>
        <dbReference type="Pfam" id="PF01266"/>
    </source>
</evidence>
<name>A0ABW4MM04_9BACI</name>
<dbReference type="EC" id="1.5.3.2" evidence="6"/>
<dbReference type="PANTHER" id="PTHR10961:SF7">
    <property type="entry name" value="FAD DEPENDENT OXIDOREDUCTASE DOMAIN-CONTAINING PROTEIN"/>
    <property type="match status" value="1"/>
</dbReference>
<dbReference type="PANTHER" id="PTHR10961">
    <property type="entry name" value="PEROXISOMAL SARCOSINE OXIDASE"/>
    <property type="match status" value="1"/>
</dbReference>
<keyword evidence="2" id="KW-0285">Flavoprotein</keyword>
<dbReference type="Proteomes" id="UP001597227">
    <property type="component" value="Unassembled WGS sequence"/>
</dbReference>
<evidence type="ECO:0000313" key="6">
    <source>
        <dbReference type="EMBL" id="MFD1777485.1"/>
    </source>
</evidence>
<dbReference type="InterPro" id="IPR036188">
    <property type="entry name" value="FAD/NAD-bd_sf"/>
</dbReference>
<dbReference type="SUPFAM" id="SSF54373">
    <property type="entry name" value="FAD-linked reductases, C-terminal domain"/>
    <property type="match status" value="1"/>
</dbReference>
<evidence type="ECO:0000256" key="3">
    <source>
        <dbReference type="ARBA" id="ARBA00022827"/>
    </source>
</evidence>
<comment type="cofactor">
    <cofactor evidence="1">
        <name>FAD</name>
        <dbReference type="ChEBI" id="CHEBI:57692"/>
    </cofactor>
</comment>
<protein>
    <submittedName>
        <fullName evidence="6">N-methyl-L-tryptophan oxidase</fullName>
        <ecNumber evidence="6">1.5.3.2</ecNumber>
    </submittedName>
</protein>
<accession>A0ABW4MM04</accession>
<keyword evidence="7" id="KW-1185">Reference proteome</keyword>
<dbReference type="InterPro" id="IPR006076">
    <property type="entry name" value="FAD-dep_OxRdtase"/>
</dbReference>
<dbReference type="RefSeq" id="WP_388034799.1">
    <property type="nucleotide sequence ID" value="NZ_JBHUEK010000004.1"/>
</dbReference>
<feature type="domain" description="FAD dependent oxidoreductase" evidence="5">
    <location>
        <begin position="5"/>
        <end position="356"/>
    </location>
</feature>
<gene>
    <name evidence="6" type="primary">solA</name>
    <name evidence="6" type="ORF">ACFSFW_02160</name>
</gene>